<evidence type="ECO:0000313" key="4">
    <source>
        <dbReference type="Proteomes" id="UP001501844"/>
    </source>
</evidence>
<name>A0ABP8FT81_9BACT</name>
<dbReference type="Proteomes" id="UP001501844">
    <property type="component" value="Unassembled WGS sequence"/>
</dbReference>
<dbReference type="InterPro" id="IPR005183">
    <property type="entry name" value="DUF305_CopM-like"/>
</dbReference>
<evidence type="ECO:0000313" key="3">
    <source>
        <dbReference type="EMBL" id="GAA4310263.1"/>
    </source>
</evidence>
<dbReference type="InterPro" id="IPR012347">
    <property type="entry name" value="Ferritin-like"/>
</dbReference>
<feature type="compositionally biased region" description="Basic and acidic residues" evidence="1">
    <location>
        <begin position="157"/>
        <end position="168"/>
    </location>
</feature>
<dbReference type="PANTHER" id="PTHR36933">
    <property type="entry name" value="SLL0788 PROTEIN"/>
    <property type="match status" value="1"/>
</dbReference>
<evidence type="ECO:0000256" key="1">
    <source>
        <dbReference type="SAM" id="MobiDB-lite"/>
    </source>
</evidence>
<reference evidence="4" key="1">
    <citation type="journal article" date="2019" name="Int. J. Syst. Evol. Microbiol.">
        <title>The Global Catalogue of Microorganisms (GCM) 10K type strain sequencing project: providing services to taxonomists for standard genome sequencing and annotation.</title>
        <authorList>
            <consortium name="The Broad Institute Genomics Platform"/>
            <consortium name="The Broad Institute Genome Sequencing Center for Infectious Disease"/>
            <person name="Wu L."/>
            <person name="Ma J."/>
        </authorList>
    </citation>
    <scope>NUCLEOTIDE SEQUENCE [LARGE SCALE GENOMIC DNA]</scope>
    <source>
        <strain evidence="4">JCM 17917</strain>
    </source>
</reference>
<dbReference type="Gene3D" id="1.20.1260.10">
    <property type="match status" value="2"/>
</dbReference>
<dbReference type="PANTHER" id="PTHR36933:SF1">
    <property type="entry name" value="SLL0788 PROTEIN"/>
    <property type="match status" value="1"/>
</dbReference>
<gene>
    <name evidence="3" type="ORF">GCM10023183_28020</name>
</gene>
<feature type="domain" description="DUF305" evidence="2">
    <location>
        <begin position="32"/>
        <end position="172"/>
    </location>
</feature>
<comment type="caution">
    <text evidence="3">The sequence shown here is derived from an EMBL/GenBank/DDBJ whole genome shotgun (WGS) entry which is preliminary data.</text>
</comment>
<organism evidence="3 4">
    <name type="scientific">Nibribacter koreensis</name>
    <dbReference type="NCBI Taxonomy" id="1084519"/>
    <lineage>
        <taxon>Bacteria</taxon>
        <taxon>Pseudomonadati</taxon>
        <taxon>Bacteroidota</taxon>
        <taxon>Cytophagia</taxon>
        <taxon>Cytophagales</taxon>
        <taxon>Hymenobacteraceae</taxon>
        <taxon>Nibribacter</taxon>
    </lineage>
</organism>
<protein>
    <recommendedName>
        <fullName evidence="2">DUF305 domain-containing protein</fullName>
    </recommendedName>
</protein>
<accession>A0ABP8FT81</accession>
<dbReference type="Pfam" id="PF03713">
    <property type="entry name" value="DUF305"/>
    <property type="match status" value="1"/>
</dbReference>
<dbReference type="EMBL" id="BAABGX010000002">
    <property type="protein sequence ID" value="GAA4310263.1"/>
    <property type="molecule type" value="Genomic_DNA"/>
</dbReference>
<proteinExistence type="predicted"/>
<evidence type="ECO:0000259" key="2">
    <source>
        <dbReference type="Pfam" id="PF03713"/>
    </source>
</evidence>
<keyword evidence="4" id="KW-1185">Reference proteome</keyword>
<feature type="region of interest" description="Disordered" evidence="1">
    <location>
        <begin position="144"/>
        <end position="179"/>
    </location>
</feature>
<sequence>MDMAAEGSNKMMDLMHQNMSKMQEMEMTGDVDHDFAMMMAIHHQGAIAMSEEEVNNGTDPMLKEMANKTIASSKTDIQKLSSFTSNHQPMAGDASKSMKLMQPMKDMMGQMEHGMQGTTDHHFAKMMSMHHQQGIDMSKVQVAEGKTPAMKQMAQKIIDEQEKDKQKLDNWLQEHPQQK</sequence>